<feature type="transmembrane region" description="Helical" evidence="5">
    <location>
        <begin position="105"/>
        <end position="126"/>
    </location>
</feature>
<evidence type="ECO:0000256" key="4">
    <source>
        <dbReference type="ARBA" id="ARBA00023136"/>
    </source>
</evidence>
<dbReference type="PANTHER" id="PTHR35529:SF1">
    <property type="entry name" value="MANGANESE EFFLUX PUMP MNTP-RELATED"/>
    <property type="match status" value="1"/>
</dbReference>
<dbReference type="Pfam" id="PF02659">
    <property type="entry name" value="Mntp"/>
    <property type="match status" value="1"/>
</dbReference>
<evidence type="ECO:0000313" key="7">
    <source>
        <dbReference type="Proteomes" id="UP000823661"/>
    </source>
</evidence>
<evidence type="ECO:0000256" key="5">
    <source>
        <dbReference type="SAM" id="Phobius"/>
    </source>
</evidence>
<feature type="transmembrane region" description="Helical" evidence="5">
    <location>
        <begin position="36"/>
        <end position="58"/>
    </location>
</feature>
<evidence type="ECO:0000256" key="1">
    <source>
        <dbReference type="ARBA" id="ARBA00022475"/>
    </source>
</evidence>
<feature type="transmembrane region" description="Helical" evidence="5">
    <location>
        <begin position="132"/>
        <end position="154"/>
    </location>
</feature>
<evidence type="ECO:0000256" key="3">
    <source>
        <dbReference type="ARBA" id="ARBA00022989"/>
    </source>
</evidence>
<dbReference type="PANTHER" id="PTHR35529">
    <property type="entry name" value="MANGANESE EFFLUX PUMP MNTP-RELATED"/>
    <property type="match status" value="1"/>
</dbReference>
<sequence>MTIAEIILMALSLSVDTLVVSMCGGVSLGRITAGKVLKVASAFAVMQTALLSAGWLFGNSIVRYIESIAGVVGFLLLLYIGVNMIRGALKKESDDHVDLSGIRNLLLAAVATSIDAAAVGVSLAMAELDKTSIVLSVASVFTVTAAAAVAGIAGGCTIGLRFGRPAQIAGGIVLIAIGLNILLG</sequence>
<proteinExistence type="predicted"/>
<feature type="transmembrane region" description="Helical" evidence="5">
    <location>
        <begin position="6"/>
        <end position="29"/>
    </location>
</feature>
<keyword evidence="1" id="KW-1003">Cell membrane</keyword>
<keyword evidence="2 5" id="KW-0812">Transmembrane</keyword>
<evidence type="ECO:0000313" key="6">
    <source>
        <dbReference type="EMBL" id="MBO8452840.1"/>
    </source>
</evidence>
<reference evidence="6" key="1">
    <citation type="submission" date="2020-10" db="EMBL/GenBank/DDBJ databases">
        <authorList>
            <person name="Gilroy R."/>
        </authorList>
    </citation>
    <scope>NUCLEOTIDE SEQUENCE</scope>
    <source>
        <strain evidence="6">B1-20833</strain>
    </source>
</reference>
<reference evidence="6" key="2">
    <citation type="journal article" date="2021" name="PeerJ">
        <title>Extensive microbial diversity within the chicken gut microbiome revealed by metagenomics and culture.</title>
        <authorList>
            <person name="Gilroy R."/>
            <person name="Ravi A."/>
            <person name="Getino M."/>
            <person name="Pursley I."/>
            <person name="Horton D.L."/>
            <person name="Alikhan N.F."/>
            <person name="Baker D."/>
            <person name="Gharbi K."/>
            <person name="Hall N."/>
            <person name="Watson M."/>
            <person name="Adriaenssens E.M."/>
            <person name="Foster-Nyarko E."/>
            <person name="Jarju S."/>
            <person name="Secka A."/>
            <person name="Antonio M."/>
            <person name="Oren A."/>
            <person name="Chaudhuri R.R."/>
            <person name="La Ragione R."/>
            <person name="Hildebrand F."/>
            <person name="Pallen M.J."/>
        </authorList>
    </citation>
    <scope>NUCLEOTIDE SEQUENCE</scope>
    <source>
        <strain evidence="6">B1-20833</strain>
    </source>
</reference>
<dbReference type="InterPro" id="IPR003810">
    <property type="entry name" value="Mntp/YtaF"/>
</dbReference>
<comment type="caution">
    <text evidence="6">The sequence shown here is derived from an EMBL/GenBank/DDBJ whole genome shotgun (WGS) entry which is preliminary data.</text>
</comment>
<name>A0A9D9EWJ7_9BACT</name>
<protein>
    <submittedName>
        <fullName evidence="6">Manganese efflux pump</fullName>
    </submittedName>
</protein>
<gene>
    <name evidence="6" type="ORF">IAC06_08195</name>
</gene>
<accession>A0A9D9EWJ7</accession>
<dbReference type="EMBL" id="JADIMI010000079">
    <property type="protein sequence ID" value="MBO8452840.1"/>
    <property type="molecule type" value="Genomic_DNA"/>
</dbReference>
<dbReference type="Proteomes" id="UP000823661">
    <property type="component" value="Unassembled WGS sequence"/>
</dbReference>
<organism evidence="6 7">
    <name type="scientific">Candidatus Cryptobacteroides intestinavium</name>
    <dbReference type="NCBI Taxonomy" id="2840766"/>
    <lineage>
        <taxon>Bacteria</taxon>
        <taxon>Pseudomonadati</taxon>
        <taxon>Bacteroidota</taxon>
        <taxon>Bacteroidia</taxon>
        <taxon>Bacteroidales</taxon>
        <taxon>Candidatus Cryptobacteroides</taxon>
    </lineage>
</organism>
<dbReference type="AlphaFoldDB" id="A0A9D9EWJ7"/>
<feature type="transmembrane region" description="Helical" evidence="5">
    <location>
        <begin position="166"/>
        <end position="183"/>
    </location>
</feature>
<evidence type="ECO:0000256" key="2">
    <source>
        <dbReference type="ARBA" id="ARBA00022692"/>
    </source>
</evidence>
<keyword evidence="4 5" id="KW-0472">Membrane</keyword>
<keyword evidence="3 5" id="KW-1133">Transmembrane helix</keyword>
<feature type="transmembrane region" description="Helical" evidence="5">
    <location>
        <begin position="64"/>
        <end position="85"/>
    </location>
</feature>